<dbReference type="AlphaFoldDB" id="A0A0C1TZC2"/>
<dbReference type="OrthoDB" id="1257571at2"/>
<accession>A0A0C1TZC2</accession>
<gene>
    <name evidence="1" type="ORF">U732_850</name>
</gene>
<dbReference type="STRING" id="29341.RSJ17_07055"/>
<name>A0A0C1TZC2_9CLOT</name>
<dbReference type="Proteomes" id="UP000031366">
    <property type="component" value="Unassembled WGS sequence"/>
</dbReference>
<dbReference type="SUPFAM" id="SSF69118">
    <property type="entry name" value="AhpD-like"/>
    <property type="match status" value="1"/>
</dbReference>
<dbReference type="EMBL" id="AYSO01000020">
    <property type="protein sequence ID" value="KIE44623.1"/>
    <property type="molecule type" value="Genomic_DNA"/>
</dbReference>
<sequence length="138" mass="15657">MKRINFSTEGSTPFQQLLGHNKNILKEWNNLEDALFNSNTFSRELKEEIRCTLAFNNGCLYCMAKGKPSNSMKTPKELLAIKLADIFSKNVEVDDELFTQLKSLFSDKEISELCAFICFVTACQKYGALLNLQPNCSL</sequence>
<reference evidence="1 2" key="1">
    <citation type="journal article" date="2015" name="Infect. Genet. Evol.">
        <title>Genomic sequences of six botulinum neurotoxin-producing strains representing three clostridial species illustrate the mobility and diversity of botulinum neurotoxin genes.</title>
        <authorList>
            <person name="Smith T.J."/>
            <person name="Hill K.K."/>
            <person name="Xie G."/>
            <person name="Foley B.T."/>
            <person name="Williamson C.H."/>
            <person name="Foster J.T."/>
            <person name="Johnson S.L."/>
            <person name="Chertkov O."/>
            <person name="Teshima H."/>
            <person name="Gibbons H.S."/>
            <person name="Johnsky L.A."/>
            <person name="Karavis M.A."/>
            <person name="Smith L.A."/>
        </authorList>
    </citation>
    <scope>NUCLEOTIDE SEQUENCE [LARGE SCALE GENOMIC DNA]</scope>
    <source>
        <strain evidence="1 2">CDC 2741</strain>
    </source>
</reference>
<keyword evidence="2" id="KW-1185">Reference proteome</keyword>
<dbReference type="PANTHER" id="PTHR34846">
    <property type="entry name" value="4-CARBOXYMUCONOLACTONE DECARBOXYLASE FAMILY PROTEIN (AFU_ORTHOLOGUE AFUA_6G11590)"/>
    <property type="match status" value="1"/>
</dbReference>
<evidence type="ECO:0000313" key="1">
    <source>
        <dbReference type="EMBL" id="KIE44623.1"/>
    </source>
</evidence>
<proteinExistence type="predicted"/>
<comment type="caution">
    <text evidence="1">The sequence shown here is derived from an EMBL/GenBank/DDBJ whole genome shotgun (WGS) entry which is preliminary data.</text>
</comment>
<dbReference type="InterPro" id="IPR029032">
    <property type="entry name" value="AhpD-like"/>
</dbReference>
<dbReference type="PANTHER" id="PTHR34846:SF5">
    <property type="entry name" value="CARBOXYMUCONOLACTONE DECARBOXYLASE-LIKE DOMAIN-CONTAINING PROTEIN"/>
    <property type="match status" value="1"/>
</dbReference>
<dbReference type="Gene3D" id="1.20.1290.10">
    <property type="entry name" value="AhpD-like"/>
    <property type="match status" value="2"/>
</dbReference>
<evidence type="ECO:0000313" key="2">
    <source>
        <dbReference type="Proteomes" id="UP000031366"/>
    </source>
</evidence>
<evidence type="ECO:0008006" key="3">
    <source>
        <dbReference type="Google" id="ProtNLM"/>
    </source>
</evidence>
<organism evidence="1 2">
    <name type="scientific">Clostridium argentinense CDC 2741</name>
    <dbReference type="NCBI Taxonomy" id="1418104"/>
    <lineage>
        <taxon>Bacteria</taxon>
        <taxon>Bacillati</taxon>
        <taxon>Bacillota</taxon>
        <taxon>Clostridia</taxon>
        <taxon>Eubacteriales</taxon>
        <taxon>Clostridiaceae</taxon>
        <taxon>Clostridium</taxon>
    </lineage>
</organism>
<protein>
    <recommendedName>
        <fullName evidence="3">Carboxymuconolactone decarboxylase family protein</fullName>
    </recommendedName>
</protein>
<dbReference type="RefSeq" id="WP_039636971.1">
    <property type="nucleotide sequence ID" value="NZ_AYSO01000020.1"/>
</dbReference>